<dbReference type="InterPro" id="IPR025662">
    <property type="entry name" value="Sigma_54_int_dom_ATP-bd_1"/>
</dbReference>
<evidence type="ECO:0000259" key="2">
    <source>
        <dbReference type="Pfam" id="PF26633"/>
    </source>
</evidence>
<dbReference type="OrthoDB" id="2386367at2759"/>
<organism evidence="3 4">
    <name type="scientific">Ignelater luminosus</name>
    <name type="common">Cucubano</name>
    <name type="synonym">Pyrophorus luminosus</name>
    <dbReference type="NCBI Taxonomy" id="2038154"/>
    <lineage>
        <taxon>Eukaryota</taxon>
        <taxon>Metazoa</taxon>
        <taxon>Ecdysozoa</taxon>
        <taxon>Arthropoda</taxon>
        <taxon>Hexapoda</taxon>
        <taxon>Insecta</taxon>
        <taxon>Pterygota</taxon>
        <taxon>Neoptera</taxon>
        <taxon>Endopterygota</taxon>
        <taxon>Coleoptera</taxon>
        <taxon>Polyphaga</taxon>
        <taxon>Elateriformia</taxon>
        <taxon>Elateroidea</taxon>
        <taxon>Elateridae</taxon>
        <taxon>Agrypninae</taxon>
        <taxon>Pyrophorini</taxon>
        <taxon>Ignelater</taxon>
    </lineage>
</organism>
<sequence>MAQLLDQLNSGYLRNETEETLPAASVPTTPTRSEDRPRNSTNSRQPSGLKEEYIQEVNILLLGETGVGKSTFINAFVNYLTYEELKDAECEELTWLIPAKFSIADDDYENTCTVEIGNSDNECQQAGASATQMCKSYVFHVDDVKVRLIDTPGIGDTRGIEQDDVNFENILRYLGEFEELHAICLLLKPNNARLTILFQYCVKHLLSRLQKSASKNIIFLFTNSRSTFYRPGDTFIPLKKILEDIKMNPPFVEIPCNKNNIFCIDNEGFRFLAALKYNLSFTKEEKGDFEKSWKKSSQECWRLLKYIVGTDFNGLIPHRIQDTVSINEARRLIIRLSQPVAEIAQLIQTNLIVLQRHKDYLEANANNLNELQGKLYIPVINVRAHKMDQPRTTCMSRECCDVYEVGGVKHNHYRTLCHNPCYLRNVPAEIVGSPELIHCTAMGGTQNCQVCGCQYLTHLHIYYITETYEDKIVDVNIDSQISKDKIEVGTVEAKIKEIKDRSKEYKTEEETIIKTIAKFAHFLQNNAITPYNDAYKQYMEYLIDKEKSLGDECNKDMLKRFEQMLLNYHEEKAILDKAFEMAKDGSVEKVRTVTAADVFESVTKLYSLKYTGAKIKELYDKQESARSHELRFEEEYVHRKTSRKNRWLRLIFGFGRNG</sequence>
<name>A0A8K0D2L4_IGNLU</name>
<keyword evidence="4" id="KW-1185">Reference proteome</keyword>
<dbReference type="Pfam" id="PF26633">
    <property type="entry name" value="DUF8206"/>
    <property type="match status" value="1"/>
</dbReference>
<reference evidence="3" key="1">
    <citation type="submission" date="2019-08" db="EMBL/GenBank/DDBJ databases">
        <title>The genome of the North American firefly Photinus pyralis.</title>
        <authorList>
            <consortium name="Photinus pyralis genome working group"/>
            <person name="Fallon T.R."/>
            <person name="Sander Lower S.E."/>
            <person name="Weng J.-K."/>
        </authorList>
    </citation>
    <scope>NUCLEOTIDE SEQUENCE</scope>
    <source>
        <strain evidence="3">TRF0915ILg1</strain>
        <tissue evidence="3">Whole body</tissue>
    </source>
</reference>
<dbReference type="InterPro" id="IPR027417">
    <property type="entry name" value="P-loop_NTPase"/>
</dbReference>
<dbReference type="EMBL" id="VTPC01003719">
    <property type="protein sequence ID" value="KAF2898089.1"/>
    <property type="molecule type" value="Genomic_DNA"/>
</dbReference>
<feature type="domain" description="DUF8206" evidence="2">
    <location>
        <begin position="386"/>
        <end position="463"/>
    </location>
</feature>
<dbReference type="PANTHER" id="PTHR32046:SF11">
    <property type="entry name" value="IMMUNE-ASSOCIATED NUCLEOTIDE-BINDING PROTEIN 10-LIKE"/>
    <property type="match status" value="1"/>
</dbReference>
<dbReference type="Gene3D" id="3.40.50.300">
    <property type="entry name" value="P-loop containing nucleotide triphosphate hydrolases"/>
    <property type="match status" value="1"/>
</dbReference>
<proteinExistence type="predicted"/>
<dbReference type="InterPro" id="IPR058519">
    <property type="entry name" value="DUF8206"/>
</dbReference>
<comment type="caution">
    <text evidence="3">The sequence shown here is derived from an EMBL/GenBank/DDBJ whole genome shotgun (WGS) entry which is preliminary data.</text>
</comment>
<evidence type="ECO:0000313" key="4">
    <source>
        <dbReference type="Proteomes" id="UP000801492"/>
    </source>
</evidence>
<dbReference type="SUPFAM" id="SSF52540">
    <property type="entry name" value="P-loop containing nucleoside triphosphate hydrolases"/>
    <property type="match status" value="1"/>
</dbReference>
<dbReference type="PANTHER" id="PTHR32046">
    <property type="entry name" value="G DOMAIN-CONTAINING PROTEIN"/>
    <property type="match status" value="1"/>
</dbReference>
<dbReference type="Proteomes" id="UP000801492">
    <property type="component" value="Unassembled WGS sequence"/>
</dbReference>
<accession>A0A8K0D2L4</accession>
<evidence type="ECO:0000313" key="3">
    <source>
        <dbReference type="EMBL" id="KAF2898089.1"/>
    </source>
</evidence>
<evidence type="ECO:0000256" key="1">
    <source>
        <dbReference type="SAM" id="MobiDB-lite"/>
    </source>
</evidence>
<dbReference type="PROSITE" id="PS00675">
    <property type="entry name" value="SIGMA54_INTERACT_1"/>
    <property type="match status" value="1"/>
</dbReference>
<protein>
    <recommendedName>
        <fullName evidence="2">DUF8206 domain-containing protein</fullName>
    </recommendedName>
</protein>
<feature type="region of interest" description="Disordered" evidence="1">
    <location>
        <begin position="16"/>
        <end position="48"/>
    </location>
</feature>
<dbReference type="CDD" id="cd00882">
    <property type="entry name" value="Ras_like_GTPase"/>
    <property type="match status" value="1"/>
</dbReference>
<dbReference type="AlphaFoldDB" id="A0A8K0D2L4"/>
<gene>
    <name evidence="3" type="ORF">ILUMI_08089</name>
</gene>